<dbReference type="CDD" id="cd04645">
    <property type="entry name" value="LbH_gamma_CA_like"/>
    <property type="match status" value="1"/>
</dbReference>
<organism evidence="1 2">
    <name type="scientific">Shimia isoporae</name>
    <dbReference type="NCBI Taxonomy" id="647720"/>
    <lineage>
        <taxon>Bacteria</taxon>
        <taxon>Pseudomonadati</taxon>
        <taxon>Pseudomonadota</taxon>
        <taxon>Alphaproteobacteria</taxon>
        <taxon>Rhodobacterales</taxon>
        <taxon>Roseobacteraceae</taxon>
    </lineage>
</organism>
<dbReference type="EMBL" id="SMGR01000001">
    <property type="protein sequence ID" value="TCL09133.1"/>
    <property type="molecule type" value="Genomic_DNA"/>
</dbReference>
<dbReference type="PANTHER" id="PTHR13061:SF29">
    <property type="entry name" value="GAMMA CARBONIC ANHYDRASE-LIKE 1, MITOCHONDRIAL-RELATED"/>
    <property type="match status" value="1"/>
</dbReference>
<evidence type="ECO:0000313" key="1">
    <source>
        <dbReference type="EMBL" id="TCL09133.1"/>
    </source>
</evidence>
<name>A0A4R1NQX9_9RHOB</name>
<dbReference type="InterPro" id="IPR050484">
    <property type="entry name" value="Transf_Hexapept/Carb_Anhydrase"/>
</dbReference>
<evidence type="ECO:0000313" key="2">
    <source>
        <dbReference type="Proteomes" id="UP000295673"/>
    </source>
</evidence>
<dbReference type="InterPro" id="IPR047324">
    <property type="entry name" value="LbH_gamma_CA-like"/>
</dbReference>
<dbReference type="Pfam" id="PF00132">
    <property type="entry name" value="Hexapep"/>
    <property type="match status" value="1"/>
</dbReference>
<keyword evidence="2" id="KW-1185">Reference proteome</keyword>
<gene>
    <name evidence="1" type="ORF">BXY66_1176</name>
</gene>
<reference evidence="1 2" key="1">
    <citation type="submission" date="2019-03" db="EMBL/GenBank/DDBJ databases">
        <title>Genomic Encyclopedia of Archaeal and Bacterial Type Strains, Phase II (KMG-II): from individual species to whole genera.</title>
        <authorList>
            <person name="Goeker M."/>
        </authorList>
    </citation>
    <scope>NUCLEOTIDE SEQUENCE [LARGE SCALE GENOMIC DNA]</scope>
    <source>
        <strain evidence="1 2">DSM 26433</strain>
    </source>
</reference>
<dbReference type="Gene3D" id="2.160.10.10">
    <property type="entry name" value="Hexapeptide repeat proteins"/>
    <property type="match status" value="1"/>
</dbReference>
<dbReference type="AlphaFoldDB" id="A0A4R1NQX9"/>
<accession>A0A4R1NQX9</accession>
<protein>
    <submittedName>
        <fullName evidence="1">Carbonic anhydrase/acetyltransferase-like protein (Isoleucine patch superfamily)</fullName>
    </submittedName>
</protein>
<dbReference type="Proteomes" id="UP000295673">
    <property type="component" value="Unassembled WGS sequence"/>
</dbReference>
<dbReference type="PANTHER" id="PTHR13061">
    <property type="entry name" value="DYNACTIN SUBUNIT P25"/>
    <property type="match status" value="1"/>
</dbReference>
<dbReference type="InterPro" id="IPR001451">
    <property type="entry name" value="Hexapep"/>
</dbReference>
<dbReference type="RefSeq" id="WP_132859196.1">
    <property type="nucleotide sequence ID" value="NZ_SMGR01000001.1"/>
</dbReference>
<comment type="caution">
    <text evidence="1">The sequence shown here is derived from an EMBL/GenBank/DDBJ whole genome shotgun (WGS) entry which is preliminary data.</text>
</comment>
<dbReference type="InterPro" id="IPR011004">
    <property type="entry name" value="Trimer_LpxA-like_sf"/>
</dbReference>
<keyword evidence="1" id="KW-0808">Transferase</keyword>
<proteinExistence type="predicted"/>
<dbReference type="OrthoDB" id="9803036at2"/>
<dbReference type="GO" id="GO:0016740">
    <property type="term" value="F:transferase activity"/>
    <property type="evidence" value="ECO:0007669"/>
    <property type="project" value="UniProtKB-KW"/>
</dbReference>
<dbReference type="SUPFAM" id="SSF51161">
    <property type="entry name" value="Trimeric LpxA-like enzymes"/>
    <property type="match status" value="1"/>
</dbReference>
<sequence>MGHIGKNVTLDDPAFVHDSALLYGNVHIGKGASVWPHVVTRAEVFEIRIGARTNIQDFVMIHVGMATPTIVGEDCSITHRVTLHGCEIGDRCLIGIGATIMDGAKIGANSIVAGHAIVSEGSVFPENSVIAGVPAKVVATRDNGMANLANAKFYEMNARNFAEGRDVFSNEQLMALGQLFQG</sequence>